<evidence type="ECO:0000313" key="2">
    <source>
        <dbReference type="Proteomes" id="UP001241377"/>
    </source>
</evidence>
<dbReference type="EMBL" id="JASBWR010000002">
    <property type="protein sequence ID" value="KAJ9113325.1"/>
    <property type="molecule type" value="Genomic_DNA"/>
</dbReference>
<protein>
    <submittedName>
        <fullName evidence="1">Uncharacterized protein</fullName>
    </submittedName>
</protein>
<evidence type="ECO:0000313" key="1">
    <source>
        <dbReference type="EMBL" id="KAJ9113325.1"/>
    </source>
</evidence>
<accession>A0ACC2WQ75</accession>
<gene>
    <name evidence="1" type="ORF">QFC19_000243</name>
</gene>
<proteinExistence type="predicted"/>
<organism evidence="1 2">
    <name type="scientific">Naganishia cerealis</name>
    <dbReference type="NCBI Taxonomy" id="610337"/>
    <lineage>
        <taxon>Eukaryota</taxon>
        <taxon>Fungi</taxon>
        <taxon>Dikarya</taxon>
        <taxon>Basidiomycota</taxon>
        <taxon>Agaricomycotina</taxon>
        <taxon>Tremellomycetes</taxon>
        <taxon>Filobasidiales</taxon>
        <taxon>Filobasidiaceae</taxon>
        <taxon>Naganishia</taxon>
    </lineage>
</organism>
<sequence>MSLQLSDGLANQPLDLVLEDLLVRFLANVPDEDLSSIERVLFQVEEAQWFYTDFLRQKSPYLPQLKMKGFAAQLLEKCPLIWKWGNPSDALGKFGRYKSTIPVRGVALFNKDLTKMVLVKGTESNSWSFPRGKISKDEADTVCAARECYEETSYDVKDAISEDNCIERTIRGKNYKIYLVKNVPEDFDFQPIVRGEIAKIQWHDIKTTGKKVKSNPNQYFIVSAIWKPLTRWVNKNRGVSNEEELLVKAEFRLKEYLGILPKAQENVDAGRELLNILQGSSKETSNNLQAASQNQVSLYQQFIHSSLPQHLHNLLPFFPYAPAPPMPMYYPSFIPPQSLSQPPAPQPQSVPSVDAQPNPSTLQKPAMSSVAPNSKEFLSILSQPKKSTAPTPEELPKKSTLESNRSKAQQLMSLFKKAEPAKEPTSEPVKEPTSTEPKESAPASIEAAKPEPSPRVSQFDIENSLPNLGVLGVQQASNELEESLRSSHPGSGNNSRPSTPAGKLKILKRPTASGDKQNASSELLSLLKPKQTPKSTEENPQLPKVQEKINGNSKASSDLLSLLKKPRSPEQPTVNTPEVVYDSTKSKQEESNSEEFQDFEDFEDFDALDQSFGAPPTNFHQHFDIDSDDEHEEEEQVEPVPVMPPKIQVLKRNQENLDEGAGKSLLHLLNGKTKDESPKTDFSSIYGTDSAQGSEEPQFVPPVTSPSQAASSSFLSILTRPTESNPQVSSPPAQKNANSPAKNILDILHGRAK</sequence>
<dbReference type="Proteomes" id="UP001241377">
    <property type="component" value="Unassembled WGS sequence"/>
</dbReference>
<reference evidence="1" key="1">
    <citation type="submission" date="2023-04" db="EMBL/GenBank/DDBJ databases">
        <title>Draft Genome sequencing of Naganishia species isolated from polar environments using Oxford Nanopore Technology.</title>
        <authorList>
            <person name="Leo P."/>
            <person name="Venkateswaran K."/>
        </authorList>
    </citation>
    <scope>NUCLEOTIDE SEQUENCE</scope>
    <source>
        <strain evidence="1">MNA-CCFEE 5261</strain>
    </source>
</reference>
<comment type="caution">
    <text evidence="1">The sequence shown here is derived from an EMBL/GenBank/DDBJ whole genome shotgun (WGS) entry which is preliminary data.</text>
</comment>
<name>A0ACC2WQ75_9TREE</name>
<keyword evidence="2" id="KW-1185">Reference proteome</keyword>